<gene>
    <name evidence="2" type="ORF">EVAR_72550_1</name>
</gene>
<reference evidence="2 3" key="1">
    <citation type="journal article" date="2019" name="Commun. Biol.">
        <title>The bagworm genome reveals a unique fibroin gene that provides high tensile strength.</title>
        <authorList>
            <person name="Kono N."/>
            <person name="Nakamura H."/>
            <person name="Ohtoshi R."/>
            <person name="Tomita M."/>
            <person name="Numata K."/>
            <person name="Arakawa K."/>
        </authorList>
    </citation>
    <scope>NUCLEOTIDE SEQUENCE [LARGE SCALE GENOMIC DNA]</scope>
</reference>
<comment type="caution">
    <text evidence="2">The sequence shown here is derived from an EMBL/GenBank/DDBJ whole genome shotgun (WGS) entry which is preliminary data.</text>
</comment>
<dbReference type="Proteomes" id="UP000299102">
    <property type="component" value="Unassembled WGS sequence"/>
</dbReference>
<dbReference type="EMBL" id="BGZK01003287">
    <property type="protein sequence ID" value="GBO99574.1"/>
    <property type="molecule type" value="Genomic_DNA"/>
</dbReference>
<evidence type="ECO:0000313" key="2">
    <source>
        <dbReference type="EMBL" id="GBO99574.1"/>
    </source>
</evidence>
<accession>A0A4C1SBU6</accession>
<feature type="region of interest" description="Disordered" evidence="1">
    <location>
        <begin position="87"/>
        <end position="110"/>
    </location>
</feature>
<name>A0A4C1SBU6_EUMVA</name>
<organism evidence="2 3">
    <name type="scientific">Eumeta variegata</name>
    <name type="common">Bagworm moth</name>
    <name type="synonym">Eumeta japonica</name>
    <dbReference type="NCBI Taxonomy" id="151549"/>
    <lineage>
        <taxon>Eukaryota</taxon>
        <taxon>Metazoa</taxon>
        <taxon>Ecdysozoa</taxon>
        <taxon>Arthropoda</taxon>
        <taxon>Hexapoda</taxon>
        <taxon>Insecta</taxon>
        <taxon>Pterygota</taxon>
        <taxon>Neoptera</taxon>
        <taxon>Endopterygota</taxon>
        <taxon>Lepidoptera</taxon>
        <taxon>Glossata</taxon>
        <taxon>Ditrysia</taxon>
        <taxon>Tineoidea</taxon>
        <taxon>Psychidae</taxon>
        <taxon>Oiketicinae</taxon>
        <taxon>Eumeta</taxon>
    </lineage>
</organism>
<sequence length="163" mass="17889">MSSHDIFISDPLTAGRNPRLNKRALRGTERMIKKKYSLAHARRNTRLGCFGNPLSGRRCACVIVWRALWQVDLLDLLILRYSVAESTHASPSRPGGIHGRPPATSAGRAFHSIPSARGVPAVTGWARTLPHCVPRPGIWVAWGTAPWARRPAAVPVTFAQRSS</sequence>
<protein>
    <submittedName>
        <fullName evidence="2">Uncharacterized protein</fullName>
    </submittedName>
</protein>
<dbReference type="AlphaFoldDB" id="A0A4C1SBU6"/>
<keyword evidence="3" id="KW-1185">Reference proteome</keyword>
<evidence type="ECO:0000313" key="3">
    <source>
        <dbReference type="Proteomes" id="UP000299102"/>
    </source>
</evidence>
<proteinExistence type="predicted"/>
<evidence type="ECO:0000256" key="1">
    <source>
        <dbReference type="SAM" id="MobiDB-lite"/>
    </source>
</evidence>